<comment type="pathway">
    <text evidence="2 12">Amino-acid biosynthesis; L-lysine biosynthesis via DAP pathway; (S)-tetrahydrodipicolinate from L-aspartate: step 3/4.</text>
</comment>
<dbReference type="InterPro" id="IPR020625">
    <property type="entry name" value="Schiff_base-form_aldolases_AS"/>
</dbReference>
<dbReference type="Pfam" id="PF00701">
    <property type="entry name" value="DHDPS"/>
    <property type="match status" value="1"/>
</dbReference>
<reference evidence="17 19" key="2">
    <citation type="submission" date="2020-10" db="EMBL/GenBank/DDBJ databases">
        <title>Janibacter indicus TT2 genome sequence.</title>
        <authorList>
            <person name="Lee K."/>
            <person name="Ganzorig M."/>
        </authorList>
    </citation>
    <scope>NUCLEOTIDE SEQUENCE [LARGE SCALE GENOMIC DNA]</scope>
    <source>
        <strain evidence="17 19">TT2</strain>
    </source>
</reference>
<keyword evidence="8 12" id="KW-0457">Lysine biosynthesis</keyword>
<comment type="subcellular location">
    <subcellularLocation>
        <location evidence="12">Cytoplasm</location>
    </subcellularLocation>
</comment>
<dbReference type="SUPFAM" id="SSF51569">
    <property type="entry name" value="Aldolase"/>
    <property type="match status" value="1"/>
</dbReference>
<dbReference type="HAMAP" id="MF_00418">
    <property type="entry name" value="DapA"/>
    <property type="match status" value="1"/>
</dbReference>
<dbReference type="UniPathway" id="UPA00034">
    <property type="reaction ID" value="UER00017"/>
</dbReference>
<dbReference type="AlphaFoldDB" id="A0A1L3ML71"/>
<evidence type="ECO:0000256" key="3">
    <source>
        <dbReference type="ARBA" id="ARBA00007592"/>
    </source>
</evidence>
<dbReference type="KEGG" id="jte:ASJ30_10140"/>
<feature type="site" description="Part of a proton relay during catalysis" evidence="12">
    <location>
        <position position="48"/>
    </location>
</feature>
<evidence type="ECO:0000256" key="7">
    <source>
        <dbReference type="ARBA" id="ARBA00022915"/>
    </source>
</evidence>
<dbReference type="GO" id="GO:0008840">
    <property type="term" value="F:4-hydroxy-tetrahydrodipicolinate synthase activity"/>
    <property type="evidence" value="ECO:0007669"/>
    <property type="project" value="UniProtKB-UniRule"/>
</dbReference>
<keyword evidence="5 12" id="KW-0963">Cytoplasm</keyword>
<evidence type="ECO:0000256" key="5">
    <source>
        <dbReference type="ARBA" id="ARBA00022490"/>
    </source>
</evidence>
<dbReference type="RefSeq" id="WP_072626263.1">
    <property type="nucleotide sequence ID" value="NZ_CP013290.1"/>
</dbReference>
<evidence type="ECO:0000256" key="1">
    <source>
        <dbReference type="ARBA" id="ARBA00003294"/>
    </source>
</evidence>
<dbReference type="InterPro" id="IPR005263">
    <property type="entry name" value="DapA"/>
</dbReference>
<feature type="site" description="Part of a proton relay during catalysis" evidence="12">
    <location>
        <position position="111"/>
    </location>
</feature>
<dbReference type="PIRSF" id="PIRSF001365">
    <property type="entry name" value="DHDPS"/>
    <property type="match status" value="1"/>
</dbReference>
<evidence type="ECO:0000313" key="16">
    <source>
        <dbReference type="EMBL" id="APH03133.1"/>
    </source>
</evidence>
<organism evidence="16 18">
    <name type="scientific">Janibacter indicus</name>
    <dbReference type="NCBI Taxonomy" id="857417"/>
    <lineage>
        <taxon>Bacteria</taxon>
        <taxon>Bacillati</taxon>
        <taxon>Actinomycetota</taxon>
        <taxon>Actinomycetes</taxon>
        <taxon>Micrococcales</taxon>
        <taxon>Intrasporangiaceae</taxon>
        <taxon>Janibacter</taxon>
    </lineage>
</organism>
<evidence type="ECO:0000256" key="14">
    <source>
        <dbReference type="PIRSR" id="PIRSR001365-1"/>
    </source>
</evidence>
<evidence type="ECO:0000256" key="8">
    <source>
        <dbReference type="ARBA" id="ARBA00023154"/>
    </source>
</evidence>
<dbReference type="NCBIfam" id="TIGR00674">
    <property type="entry name" value="dapA"/>
    <property type="match status" value="1"/>
</dbReference>
<evidence type="ECO:0000256" key="13">
    <source>
        <dbReference type="PIRNR" id="PIRNR001365"/>
    </source>
</evidence>
<proteinExistence type="inferred from homology"/>
<keyword evidence="6 12" id="KW-0028">Amino-acid biosynthesis</keyword>
<evidence type="ECO:0000313" key="19">
    <source>
        <dbReference type="Proteomes" id="UP000593998"/>
    </source>
</evidence>
<evidence type="ECO:0000256" key="2">
    <source>
        <dbReference type="ARBA" id="ARBA00005120"/>
    </source>
</evidence>
<keyword evidence="7 12" id="KW-0220">Diaminopimelate biosynthesis</keyword>
<comment type="subunit">
    <text evidence="12">Homotetramer; dimer of dimers.</text>
</comment>
<evidence type="ECO:0000313" key="18">
    <source>
        <dbReference type="Proteomes" id="UP000182938"/>
    </source>
</evidence>
<dbReference type="GO" id="GO:0005829">
    <property type="term" value="C:cytosol"/>
    <property type="evidence" value="ECO:0007669"/>
    <property type="project" value="TreeGrafter"/>
</dbReference>
<protein>
    <recommendedName>
        <fullName evidence="4 12">4-hydroxy-tetrahydrodipicolinate synthase</fullName>
        <shortName evidence="12">HTPA synthase</shortName>
        <ecNumber evidence="4 12">4.3.3.7</ecNumber>
    </recommendedName>
</protein>
<dbReference type="CDD" id="cd00950">
    <property type="entry name" value="DHDPS"/>
    <property type="match status" value="1"/>
</dbReference>
<feature type="binding site" evidence="12 15">
    <location>
        <position position="205"/>
    </location>
    <ligand>
        <name>pyruvate</name>
        <dbReference type="ChEBI" id="CHEBI:15361"/>
    </ligand>
</feature>
<dbReference type="InterPro" id="IPR020624">
    <property type="entry name" value="Schiff_base-form_aldolases_CS"/>
</dbReference>
<dbReference type="GO" id="GO:0019877">
    <property type="term" value="P:diaminopimelate biosynthetic process"/>
    <property type="evidence" value="ECO:0007669"/>
    <property type="project" value="UniProtKB-UniRule"/>
</dbReference>
<name>A0A1L3ML71_9MICO</name>
<dbReference type="InterPro" id="IPR013785">
    <property type="entry name" value="Aldolase_TIM"/>
</dbReference>
<evidence type="ECO:0000256" key="9">
    <source>
        <dbReference type="ARBA" id="ARBA00023239"/>
    </source>
</evidence>
<evidence type="ECO:0000313" key="17">
    <source>
        <dbReference type="EMBL" id="QOK21772.1"/>
    </source>
</evidence>
<keyword evidence="10 12" id="KW-0704">Schiff base</keyword>
<dbReference type="Gene3D" id="3.20.20.70">
    <property type="entry name" value="Aldolase class I"/>
    <property type="match status" value="1"/>
</dbReference>
<comment type="similarity">
    <text evidence="3 12 13">Belongs to the DapA family.</text>
</comment>
<evidence type="ECO:0000256" key="10">
    <source>
        <dbReference type="ARBA" id="ARBA00023270"/>
    </source>
</evidence>
<dbReference type="SMART" id="SM01130">
    <property type="entry name" value="DHDPS"/>
    <property type="match status" value="1"/>
</dbReference>
<accession>A0A1L3ML71</accession>
<keyword evidence="18" id="KW-1185">Reference proteome</keyword>
<evidence type="ECO:0000256" key="6">
    <source>
        <dbReference type="ARBA" id="ARBA00022605"/>
    </source>
</evidence>
<dbReference type="PRINTS" id="PR00146">
    <property type="entry name" value="DHPICSNTHASE"/>
</dbReference>
<evidence type="ECO:0000256" key="15">
    <source>
        <dbReference type="PIRSR" id="PIRSR001365-2"/>
    </source>
</evidence>
<evidence type="ECO:0000256" key="4">
    <source>
        <dbReference type="ARBA" id="ARBA00012086"/>
    </source>
</evidence>
<dbReference type="GO" id="GO:0009089">
    <property type="term" value="P:lysine biosynthetic process via diaminopimelate"/>
    <property type="evidence" value="ECO:0007669"/>
    <property type="project" value="UniProtKB-UniRule"/>
</dbReference>
<dbReference type="EMBL" id="CP013290">
    <property type="protein sequence ID" value="APH03133.1"/>
    <property type="molecule type" value="Genomic_DNA"/>
</dbReference>
<dbReference type="InterPro" id="IPR002220">
    <property type="entry name" value="DapA-like"/>
</dbReference>
<feature type="active site" description="Proton donor/acceptor" evidence="12 14">
    <location>
        <position position="137"/>
    </location>
</feature>
<comment type="caution">
    <text evidence="12">Was originally thought to be a dihydrodipicolinate synthase (DHDPS), catalyzing the condensation of (S)-aspartate-beta-semialdehyde [(S)-ASA] and pyruvate to dihydrodipicolinate (DHDP). However, it was shown in E.coli that the product of the enzymatic reaction is not dihydrodipicolinate but in fact (4S)-4-hydroxy-2,3,4,5-tetrahydro-(2S)-dipicolinic acid (HTPA), and that the consecutive dehydration reaction leading to DHDP is not spontaneous but catalyzed by DapB.</text>
</comment>
<feature type="active site" description="Schiff-base intermediate with substrate" evidence="12 14">
    <location>
        <position position="165"/>
    </location>
</feature>
<dbReference type="EC" id="4.3.3.7" evidence="4 12"/>
<keyword evidence="9 12" id="KW-0456">Lyase</keyword>
<dbReference type="PROSITE" id="PS00665">
    <property type="entry name" value="DHDPS_1"/>
    <property type="match status" value="1"/>
</dbReference>
<dbReference type="PANTHER" id="PTHR12128">
    <property type="entry name" value="DIHYDRODIPICOLINATE SYNTHASE"/>
    <property type="match status" value="1"/>
</dbReference>
<dbReference type="Proteomes" id="UP000182938">
    <property type="component" value="Chromosome"/>
</dbReference>
<dbReference type="PANTHER" id="PTHR12128:SF66">
    <property type="entry name" value="4-HYDROXY-2-OXOGLUTARATE ALDOLASE, MITOCHONDRIAL"/>
    <property type="match status" value="1"/>
</dbReference>
<comment type="function">
    <text evidence="1 12">Catalyzes the condensation of (S)-aspartate-beta-semialdehyde [(S)-ASA] and pyruvate to 4-hydroxy-tetrahydrodipicolinate (HTPA).</text>
</comment>
<evidence type="ECO:0000256" key="11">
    <source>
        <dbReference type="ARBA" id="ARBA00047836"/>
    </source>
</evidence>
<dbReference type="PROSITE" id="PS00666">
    <property type="entry name" value="DHDPS_2"/>
    <property type="match status" value="1"/>
</dbReference>
<feature type="binding site" evidence="12 15">
    <location>
        <position position="49"/>
    </location>
    <ligand>
        <name>pyruvate</name>
        <dbReference type="ChEBI" id="CHEBI:15361"/>
    </ligand>
</feature>
<reference evidence="16 18" key="1">
    <citation type="submission" date="2015-11" db="EMBL/GenBank/DDBJ databases">
        <authorList>
            <person name="Zhang Y."/>
            <person name="Guo Z."/>
        </authorList>
    </citation>
    <scope>NUCLEOTIDE SEQUENCE [LARGE SCALE GENOMIC DNA]</scope>
    <source>
        <strain evidence="16 18">YFY001</strain>
    </source>
</reference>
<dbReference type="EMBL" id="CP062789">
    <property type="protein sequence ID" value="QOK21772.1"/>
    <property type="molecule type" value="Genomic_DNA"/>
</dbReference>
<dbReference type="Proteomes" id="UP000593998">
    <property type="component" value="Chromosome"/>
</dbReference>
<evidence type="ECO:0000256" key="12">
    <source>
        <dbReference type="HAMAP-Rule" id="MF_00418"/>
    </source>
</evidence>
<comment type="catalytic activity">
    <reaction evidence="11 12">
        <text>L-aspartate 4-semialdehyde + pyruvate = (2S,4S)-4-hydroxy-2,3,4,5-tetrahydrodipicolinate + H2O + H(+)</text>
        <dbReference type="Rhea" id="RHEA:34171"/>
        <dbReference type="ChEBI" id="CHEBI:15361"/>
        <dbReference type="ChEBI" id="CHEBI:15377"/>
        <dbReference type="ChEBI" id="CHEBI:15378"/>
        <dbReference type="ChEBI" id="CHEBI:67139"/>
        <dbReference type="ChEBI" id="CHEBI:537519"/>
        <dbReference type="EC" id="4.3.3.7"/>
    </reaction>
</comment>
<gene>
    <name evidence="12 17" type="primary">dapA</name>
    <name evidence="16" type="ORF">ASJ30_10140</name>
    <name evidence="17" type="ORF">IGS73_11575</name>
</gene>
<sequence>MTTSPFGRVVTAMVTPMTPDGAVDAQGVAAVVEHLIATGHDGVVVNGTTGESPTLSSAESIAMVETVKRAAGDRLAVTAGVGSNNTAHAIEMAAAATRAGADALLVVSPYYNKPTQAGLLAHTRAIADAAKLPILLYDIPGRTATPFAVETLIALADHDRILGVKDAKGDLWAASEVMAATDLLWYSGADEHNLAHLAQGAHGIVSVVGHVAGRDYADMIAAVDAGDLATAREIHHRLIPVTNALMSTSQGAIMAKAALVELGVISHATVRLPYVEGPAEHLEIVRNGLAASGIGGAA</sequence>